<dbReference type="EMBL" id="KN846956">
    <property type="protein sequence ID" value="KIW72761.1"/>
    <property type="molecule type" value="Genomic_DNA"/>
</dbReference>
<feature type="transmembrane region" description="Helical" evidence="2">
    <location>
        <begin position="288"/>
        <end position="321"/>
    </location>
</feature>
<accession>A0A0D2D575</accession>
<dbReference type="AlphaFoldDB" id="A0A0D2D575"/>
<keyword evidence="2" id="KW-1133">Transmembrane helix</keyword>
<gene>
    <name evidence="3" type="ORF">PV04_00936</name>
</gene>
<reference evidence="3 4" key="1">
    <citation type="submission" date="2015-01" db="EMBL/GenBank/DDBJ databases">
        <title>The Genome Sequence of Capronia semiimmersa CBS27337.</title>
        <authorList>
            <consortium name="The Broad Institute Genomics Platform"/>
            <person name="Cuomo C."/>
            <person name="de Hoog S."/>
            <person name="Gorbushina A."/>
            <person name="Stielow B."/>
            <person name="Teixiera M."/>
            <person name="Abouelleil A."/>
            <person name="Chapman S.B."/>
            <person name="Priest M."/>
            <person name="Young S.K."/>
            <person name="Wortman J."/>
            <person name="Nusbaum C."/>
            <person name="Birren B."/>
        </authorList>
    </citation>
    <scope>NUCLEOTIDE SEQUENCE [LARGE SCALE GENOMIC DNA]</scope>
    <source>
        <strain evidence="3 4">CBS 27337</strain>
    </source>
</reference>
<keyword evidence="2" id="KW-0812">Transmembrane</keyword>
<dbReference type="Proteomes" id="UP000054266">
    <property type="component" value="Unassembled WGS sequence"/>
</dbReference>
<keyword evidence="4" id="KW-1185">Reference proteome</keyword>
<sequence>MGGFKPPFRQSVEICSDTDLAGEGSKTCPPGNASSTQQRPPVLSTIYVDRDGRIQSSEDDIHRHLVAELDLSRLNDAHHALWWTGRPVPARPLHRQRTLGREIVPTEQFDLHLVWSDQGIFVKPLAGVFLNHAFWQAQLCGGGGDVALYENARGLLLSYVWLVRYEIDLALATEARLLPRDTQWAQWQAFVRDVLRHVDPNTLEHVNRRFAFGELRLNRLNQIYRLSPRFVRRHLLRGYGLGYKTYGSFFNRSFGWLIIVFAFLSTVLSALQVGLATGRLVGESAYQALSVGFACLCITIPVVFALAVAWIFVAVFLVHLFETLRFNSHLEQRRLSWKKEDQDV</sequence>
<feature type="transmembrane region" description="Helical" evidence="2">
    <location>
        <begin position="254"/>
        <end position="276"/>
    </location>
</feature>
<protein>
    <submittedName>
        <fullName evidence="3">Uncharacterized protein</fullName>
    </submittedName>
</protein>
<dbReference type="InterPro" id="IPR046536">
    <property type="entry name" value="DUF6601"/>
</dbReference>
<dbReference type="STRING" id="5601.A0A0D2D575"/>
<evidence type="ECO:0000313" key="3">
    <source>
        <dbReference type="EMBL" id="KIW72761.1"/>
    </source>
</evidence>
<feature type="region of interest" description="Disordered" evidence="1">
    <location>
        <begin position="19"/>
        <end position="41"/>
    </location>
</feature>
<name>A0A0D2D575_9EURO</name>
<evidence type="ECO:0000256" key="1">
    <source>
        <dbReference type="SAM" id="MobiDB-lite"/>
    </source>
</evidence>
<dbReference type="HOGENOM" id="CLU_043687_0_0_1"/>
<evidence type="ECO:0000256" key="2">
    <source>
        <dbReference type="SAM" id="Phobius"/>
    </source>
</evidence>
<dbReference type="PANTHER" id="PTHR34414">
    <property type="entry name" value="HET DOMAIN-CONTAINING PROTEIN-RELATED"/>
    <property type="match status" value="1"/>
</dbReference>
<proteinExistence type="predicted"/>
<evidence type="ECO:0000313" key="4">
    <source>
        <dbReference type="Proteomes" id="UP000054266"/>
    </source>
</evidence>
<dbReference type="Pfam" id="PF20246">
    <property type="entry name" value="DUF6601"/>
    <property type="match status" value="1"/>
</dbReference>
<keyword evidence="2" id="KW-0472">Membrane</keyword>
<organism evidence="3 4">
    <name type="scientific">Phialophora macrospora</name>
    <dbReference type="NCBI Taxonomy" id="1851006"/>
    <lineage>
        <taxon>Eukaryota</taxon>
        <taxon>Fungi</taxon>
        <taxon>Dikarya</taxon>
        <taxon>Ascomycota</taxon>
        <taxon>Pezizomycotina</taxon>
        <taxon>Eurotiomycetes</taxon>
        <taxon>Chaetothyriomycetidae</taxon>
        <taxon>Chaetothyriales</taxon>
        <taxon>Herpotrichiellaceae</taxon>
        <taxon>Phialophora</taxon>
    </lineage>
</organism>
<dbReference type="PANTHER" id="PTHR34414:SF1">
    <property type="entry name" value="SUBTILISIN-LIKE SERINE PROTEASE"/>
    <property type="match status" value="1"/>
</dbReference>